<evidence type="ECO:0000259" key="6">
    <source>
        <dbReference type="PROSITE" id="PS50943"/>
    </source>
</evidence>
<dbReference type="InterPro" id="IPR050767">
    <property type="entry name" value="Sel1_AlgK"/>
</dbReference>
<dbReference type="PANTHER" id="PTHR11102:SF160">
    <property type="entry name" value="ERAD-ASSOCIATED E3 UBIQUITIN-PROTEIN LIGASE COMPONENT HRD3"/>
    <property type="match status" value="1"/>
</dbReference>
<comment type="similarity">
    <text evidence="1">Belongs to the sigma-70 factor family. ECF subfamily.</text>
</comment>
<evidence type="ECO:0000256" key="2">
    <source>
        <dbReference type="ARBA" id="ARBA00023015"/>
    </source>
</evidence>
<evidence type="ECO:0000313" key="7">
    <source>
        <dbReference type="EMBL" id="GII94842.1"/>
    </source>
</evidence>
<evidence type="ECO:0000256" key="5">
    <source>
        <dbReference type="SAM" id="MobiDB-lite"/>
    </source>
</evidence>
<evidence type="ECO:0000256" key="3">
    <source>
        <dbReference type="ARBA" id="ARBA00023082"/>
    </source>
</evidence>
<dbReference type="SMART" id="SM00530">
    <property type="entry name" value="HTH_XRE"/>
    <property type="match status" value="2"/>
</dbReference>
<dbReference type="GO" id="GO:0016987">
    <property type="term" value="F:sigma factor activity"/>
    <property type="evidence" value="ECO:0007669"/>
    <property type="project" value="UniProtKB-KW"/>
</dbReference>
<feature type="compositionally biased region" description="Pro residues" evidence="5">
    <location>
        <begin position="80"/>
        <end position="91"/>
    </location>
</feature>
<protein>
    <recommendedName>
        <fullName evidence="6">HTH cro/C1-type domain-containing protein</fullName>
    </recommendedName>
</protein>
<dbReference type="InterPro" id="IPR013249">
    <property type="entry name" value="RNA_pol_sigma70_r4_t2"/>
</dbReference>
<dbReference type="Pfam" id="PF13432">
    <property type="entry name" value="TPR_16"/>
    <property type="match status" value="3"/>
</dbReference>
<gene>
    <name evidence="7" type="ORF">Ssi02_50730</name>
</gene>
<dbReference type="SUPFAM" id="SSF46785">
    <property type="entry name" value="Winged helix' DNA-binding domain"/>
    <property type="match status" value="1"/>
</dbReference>
<dbReference type="GO" id="GO:0003677">
    <property type="term" value="F:DNA binding"/>
    <property type="evidence" value="ECO:0007669"/>
    <property type="project" value="InterPro"/>
</dbReference>
<evidence type="ECO:0000313" key="8">
    <source>
        <dbReference type="Proteomes" id="UP000606172"/>
    </source>
</evidence>
<dbReference type="GO" id="GO:0006352">
    <property type="term" value="P:DNA-templated transcription initiation"/>
    <property type="evidence" value="ECO:0007669"/>
    <property type="project" value="InterPro"/>
</dbReference>
<dbReference type="InterPro" id="IPR013324">
    <property type="entry name" value="RNA_pol_sigma_r3/r4-like"/>
</dbReference>
<dbReference type="Gene3D" id="1.25.40.10">
    <property type="entry name" value="Tetratricopeptide repeat domain"/>
    <property type="match status" value="3"/>
</dbReference>
<dbReference type="Proteomes" id="UP000606172">
    <property type="component" value="Unassembled WGS sequence"/>
</dbReference>
<dbReference type="Pfam" id="PF08281">
    <property type="entry name" value="Sigma70_r4_2"/>
    <property type="match status" value="1"/>
</dbReference>
<dbReference type="SUPFAM" id="SSF81901">
    <property type="entry name" value="HCP-like"/>
    <property type="match status" value="2"/>
</dbReference>
<dbReference type="PROSITE" id="PS50943">
    <property type="entry name" value="HTH_CROC1"/>
    <property type="match status" value="1"/>
</dbReference>
<keyword evidence="3" id="KW-0731">Sigma factor</keyword>
<proteinExistence type="inferred from homology"/>
<keyword evidence="4" id="KW-0804">Transcription</keyword>
<dbReference type="EMBL" id="BOOW01000031">
    <property type="protein sequence ID" value="GII94842.1"/>
    <property type="molecule type" value="Genomic_DNA"/>
</dbReference>
<feature type="region of interest" description="Disordered" evidence="5">
    <location>
        <begin position="68"/>
        <end position="98"/>
    </location>
</feature>
<keyword evidence="2" id="KW-0805">Transcription regulation</keyword>
<accession>A0A919RKC9</accession>
<dbReference type="InterPro" id="IPR001387">
    <property type="entry name" value="Cro/C1-type_HTH"/>
</dbReference>
<keyword evidence="8" id="KW-1185">Reference proteome</keyword>
<organism evidence="7 8">
    <name type="scientific">Sinosporangium siamense</name>
    <dbReference type="NCBI Taxonomy" id="1367973"/>
    <lineage>
        <taxon>Bacteria</taxon>
        <taxon>Bacillati</taxon>
        <taxon>Actinomycetota</taxon>
        <taxon>Actinomycetes</taxon>
        <taxon>Streptosporangiales</taxon>
        <taxon>Streptosporangiaceae</taxon>
        <taxon>Sinosporangium</taxon>
    </lineage>
</organism>
<evidence type="ECO:0000256" key="4">
    <source>
        <dbReference type="ARBA" id="ARBA00023163"/>
    </source>
</evidence>
<evidence type="ECO:0000256" key="1">
    <source>
        <dbReference type="ARBA" id="ARBA00010641"/>
    </source>
</evidence>
<dbReference type="InterPro" id="IPR005149">
    <property type="entry name" value="Tscrpt_reg_PadR_N"/>
</dbReference>
<dbReference type="Pfam" id="PF03551">
    <property type="entry name" value="PadR"/>
    <property type="match status" value="1"/>
</dbReference>
<dbReference type="Gene3D" id="1.10.10.10">
    <property type="entry name" value="Winged helix-like DNA-binding domain superfamily/Winged helix DNA-binding domain"/>
    <property type="match status" value="2"/>
</dbReference>
<dbReference type="InterPro" id="IPR011990">
    <property type="entry name" value="TPR-like_helical_dom_sf"/>
</dbReference>
<reference evidence="7" key="1">
    <citation type="submission" date="2021-01" db="EMBL/GenBank/DDBJ databases">
        <title>Whole genome shotgun sequence of Sinosporangium siamense NBRC 109515.</title>
        <authorList>
            <person name="Komaki H."/>
            <person name="Tamura T."/>
        </authorList>
    </citation>
    <scope>NUCLEOTIDE SEQUENCE</scope>
    <source>
        <strain evidence="7">NBRC 109515</strain>
    </source>
</reference>
<dbReference type="PANTHER" id="PTHR11102">
    <property type="entry name" value="SEL-1-LIKE PROTEIN"/>
    <property type="match status" value="1"/>
</dbReference>
<feature type="domain" description="HTH cro/C1-type" evidence="6">
    <location>
        <begin position="124"/>
        <end position="168"/>
    </location>
</feature>
<comment type="caution">
    <text evidence="7">The sequence shown here is derived from an EMBL/GenBank/DDBJ whole genome shotgun (WGS) entry which is preliminary data.</text>
</comment>
<dbReference type="AlphaFoldDB" id="A0A919RKC9"/>
<name>A0A919RKC9_9ACTN</name>
<sequence length="806" mass="88503">MLDVFASADGQPVYGLQVATLTQRPTGTVYPLLTRLEKVGWLEASWESSGRGKGPRRRYYRLTHQGREQVTTALRKRTDPPPAPPPAPPPSDTREPGAPVSADQIVAEFVLDLRHLRAGAGSPSLRQLAERTFYSRAALSEAFSGRALPSERLLETVVWACGGDMSEWTMRRNLAEQSIRYGERIPLEFSDFYPLGMRWALSALAAAGVGSPDAEDIAQETLLTAHQRWHDVLSTTPDLRRWVCQQAVRRAHHLPAPAGDPLEDVAGEPRAAAVLTLPDIAEDVVERFSIGDLLQELDATTREIVYRRAAGFSVQDTADMLGMSPMAVYGRLSRARRELRGTLIRPVSSEYAEFVQYLVRLRDKANNPPLREIAQHMGCSHTHIATVLGGQAPLPTWEFTAQLVRVLTPPRKTGDPLPPLDSGHQPDTGHELEIGQELEIARSLWLGARRLTKAEPDTPRDVAVTTDETLTLWNLTDQLERAGRPDQAAGLWRTAAAHGNTYAMSVMAELLERRGDTGEAELWLRRAAQSGDAEAKRELTRLLEKTDRVPEAIRIWRQTRGTEAKRELTRLLEKTGRVHEAIQMWRQAAAAGGIHATMELAALLDRAGRVEEAIGMWRQAAAAGNLSALKTLARRLAAIGRIDEACVHLRSAAAAGDISAKRELATLLERAGRVEEAIEAWRGAAEAGGAAALRELAVLLEQAGFIDEAIETWHRAADAGVDIAQQALARLEGKPISILRTESVLYRAAEAGDSLAVLGLADLLSEQGRYREAEEVLRKAAVRGDPLANQALSDRYHRNDRPVPIG</sequence>
<dbReference type="InterPro" id="IPR036388">
    <property type="entry name" value="WH-like_DNA-bd_sf"/>
</dbReference>
<dbReference type="InterPro" id="IPR036390">
    <property type="entry name" value="WH_DNA-bd_sf"/>
</dbReference>
<dbReference type="SUPFAM" id="SSF88659">
    <property type="entry name" value="Sigma3 and sigma4 domains of RNA polymerase sigma factors"/>
    <property type="match status" value="1"/>
</dbReference>